<evidence type="ECO:0000256" key="1">
    <source>
        <dbReference type="SAM" id="SignalP"/>
    </source>
</evidence>
<gene>
    <name evidence="2" type="ORF">Zmor_018120</name>
</gene>
<keyword evidence="1" id="KW-0732">Signal</keyword>
<protein>
    <submittedName>
        <fullName evidence="2">Uncharacterized protein</fullName>
    </submittedName>
</protein>
<dbReference type="InterPro" id="IPR006631">
    <property type="entry name" value="DM4_12"/>
</dbReference>
<name>A0AA38I9W9_9CUCU</name>
<dbReference type="PANTHER" id="PTHR21398">
    <property type="entry name" value="AGAP007094-PA"/>
    <property type="match status" value="1"/>
</dbReference>
<accession>A0AA38I9W9</accession>
<feature type="signal peptide" evidence="1">
    <location>
        <begin position="1"/>
        <end position="21"/>
    </location>
</feature>
<organism evidence="2 3">
    <name type="scientific">Zophobas morio</name>
    <dbReference type="NCBI Taxonomy" id="2755281"/>
    <lineage>
        <taxon>Eukaryota</taxon>
        <taxon>Metazoa</taxon>
        <taxon>Ecdysozoa</taxon>
        <taxon>Arthropoda</taxon>
        <taxon>Hexapoda</taxon>
        <taxon>Insecta</taxon>
        <taxon>Pterygota</taxon>
        <taxon>Neoptera</taxon>
        <taxon>Endopterygota</taxon>
        <taxon>Coleoptera</taxon>
        <taxon>Polyphaga</taxon>
        <taxon>Cucujiformia</taxon>
        <taxon>Tenebrionidae</taxon>
        <taxon>Zophobas</taxon>
    </lineage>
</organism>
<dbReference type="EMBL" id="JALNTZ010000005">
    <property type="protein sequence ID" value="KAJ3652127.1"/>
    <property type="molecule type" value="Genomic_DNA"/>
</dbReference>
<sequence length="195" mass="22289">MIQFKLFILFHLLLISTAVNQHSIKKRSLLFPRATVLQFTYGISAPAILPSRSINLSLCVQANYDLPNNLTNLIQPKIVQAKANNNNFDLSREAFYKYIVGFLNSFGLNGEQCLYRLICEISEHPMHLEHRENLLETIVHFVFTPSLELSFNSSELFTSKLLEAEILGRHNGECGKNYSRCFISLADLFTAKYII</sequence>
<dbReference type="PANTHER" id="PTHR21398:SF4">
    <property type="entry name" value="AGAP002980-PA"/>
    <property type="match status" value="1"/>
</dbReference>
<reference evidence="2" key="1">
    <citation type="journal article" date="2023" name="G3 (Bethesda)">
        <title>Whole genome assemblies of Zophobas morio and Tenebrio molitor.</title>
        <authorList>
            <person name="Kaur S."/>
            <person name="Stinson S.A."/>
            <person name="diCenzo G.C."/>
        </authorList>
    </citation>
    <scope>NUCLEOTIDE SEQUENCE</scope>
    <source>
        <strain evidence="2">QUZm001</strain>
    </source>
</reference>
<evidence type="ECO:0000313" key="3">
    <source>
        <dbReference type="Proteomes" id="UP001168821"/>
    </source>
</evidence>
<evidence type="ECO:0000313" key="2">
    <source>
        <dbReference type="EMBL" id="KAJ3652127.1"/>
    </source>
</evidence>
<proteinExistence type="predicted"/>
<dbReference type="AlphaFoldDB" id="A0AA38I9W9"/>
<keyword evidence="3" id="KW-1185">Reference proteome</keyword>
<dbReference type="Proteomes" id="UP001168821">
    <property type="component" value="Unassembled WGS sequence"/>
</dbReference>
<feature type="chain" id="PRO_5041405514" evidence="1">
    <location>
        <begin position="22"/>
        <end position="195"/>
    </location>
</feature>
<dbReference type="Pfam" id="PF07841">
    <property type="entry name" value="DM4_12"/>
    <property type="match status" value="1"/>
</dbReference>
<dbReference type="SMART" id="SM00718">
    <property type="entry name" value="DM4_12"/>
    <property type="match status" value="1"/>
</dbReference>
<comment type="caution">
    <text evidence="2">The sequence shown here is derived from an EMBL/GenBank/DDBJ whole genome shotgun (WGS) entry which is preliminary data.</text>
</comment>